<sequence length="417" mass="48425">MGLILYRIFLFLYATGVEIASVFNKKARLWYHGRKKIFKKLNKAFKGNDAPVIWFHCASLGEFEQGRPLLESLKTEHPDHKILLSFFSPSGYEIHKNYSGADWVFYMPLDSHYHARKWLKITKPKLVVFVKYEFWYFYLKAIHERKIPLLLVSALFRKQQPFFKWYGNLLHTKMLGFYSHIFVQDENSVTLLKQIHIQNVTLTGDTRVDRVLSVRDHWTPVAGIDRFCADHAVIVAGSTWPEDDNELRHFVIAHPEIRFIIAPHEIDPDRLEGCLELYPGSMLYSDYLKNPEQFDKVHILIIDNIGKLKRLYHYATICFVGGGFGKDGIHNTLEAAVYGKPVVFGPVYEHFKETVEMEKVGAAFAVDNVLELEETFNELLQDREYYHKACQAATDFMQQSAGATSKILSFIDKNLIY</sequence>
<evidence type="ECO:0000256" key="5">
    <source>
        <dbReference type="ARBA" id="ARBA00022519"/>
    </source>
</evidence>
<evidence type="ECO:0000256" key="9">
    <source>
        <dbReference type="PIRSR" id="PIRSR639901-1"/>
    </source>
</evidence>
<dbReference type="KEGG" id="agi:FSB73_13805"/>
<keyword evidence="10" id="KW-0448">Lipopolysaccharide biosynthesis</keyword>
<keyword evidence="5" id="KW-0472">Membrane</keyword>
<evidence type="ECO:0000256" key="4">
    <source>
        <dbReference type="ARBA" id="ARBA00019077"/>
    </source>
</evidence>
<dbReference type="EC" id="2.4.99.12" evidence="3 10"/>
<dbReference type="InterPro" id="IPR038107">
    <property type="entry name" value="Glycos_transf_N_sf"/>
</dbReference>
<comment type="function">
    <text evidence="10">Involved in lipopolysaccharide (LPS) biosynthesis. Catalyzes the transfer of 3-deoxy-D-manno-octulosonate (Kdo) residue(s) from CMP-Kdo to lipid IV(A), the tetraacyldisaccharide-1,4'-bisphosphate precursor of lipid A.</text>
</comment>
<keyword evidence="14" id="KW-1185">Reference proteome</keyword>
<evidence type="ECO:0000259" key="11">
    <source>
        <dbReference type="Pfam" id="PF00534"/>
    </source>
</evidence>
<dbReference type="InterPro" id="IPR039901">
    <property type="entry name" value="Kdotransferase"/>
</dbReference>
<reference evidence="13 14" key="1">
    <citation type="journal article" date="2017" name="Int. J. Syst. Evol. Microbiol.">
        <title>Arachidicoccus ginsenosidivorans sp. nov., with ginsenoside-converting activity isolated from ginseng cultivating soil.</title>
        <authorList>
            <person name="Siddiqi M.Z."/>
            <person name="Aslam Z."/>
            <person name="Im W.T."/>
        </authorList>
    </citation>
    <scope>NUCLEOTIDE SEQUENCE [LARGE SCALE GENOMIC DNA]</scope>
    <source>
        <strain evidence="13 14">Gsoil 809</strain>
    </source>
</reference>
<feature type="domain" description="Glycosyl transferase family 1" evidence="11">
    <location>
        <begin position="304"/>
        <end position="393"/>
    </location>
</feature>
<evidence type="ECO:0000256" key="7">
    <source>
        <dbReference type="ARBA" id="ARBA00031445"/>
    </source>
</evidence>
<dbReference type="Proteomes" id="UP000321291">
    <property type="component" value="Chromosome"/>
</dbReference>
<keyword evidence="5" id="KW-0997">Cell inner membrane</keyword>
<comment type="pathway">
    <text evidence="2 10">Bacterial outer membrane biogenesis; LPS core biosynthesis.</text>
</comment>
<comment type="catalytic activity">
    <reaction evidence="8 10">
        <text>lipid IVA (E. coli) + CMP-3-deoxy-beta-D-manno-octulosonate = alpha-Kdo-(2-&gt;6)-lipid IVA (E. coli) + CMP + H(+)</text>
        <dbReference type="Rhea" id="RHEA:28066"/>
        <dbReference type="ChEBI" id="CHEBI:15378"/>
        <dbReference type="ChEBI" id="CHEBI:58603"/>
        <dbReference type="ChEBI" id="CHEBI:60364"/>
        <dbReference type="ChEBI" id="CHEBI:60377"/>
        <dbReference type="ChEBI" id="CHEBI:85987"/>
        <dbReference type="EC" id="2.4.99.12"/>
    </reaction>
</comment>
<comment type="similarity">
    <text evidence="10">Belongs to the glycosyltransferase group 1 family.</text>
</comment>
<dbReference type="PANTHER" id="PTHR42755:SF1">
    <property type="entry name" value="3-DEOXY-D-MANNO-OCTULOSONIC ACID TRANSFERASE, MITOCHONDRIAL-RELATED"/>
    <property type="match status" value="1"/>
</dbReference>
<dbReference type="GO" id="GO:0005886">
    <property type="term" value="C:plasma membrane"/>
    <property type="evidence" value="ECO:0007669"/>
    <property type="project" value="UniProtKB-SubCell"/>
</dbReference>
<proteinExistence type="inferred from homology"/>
<evidence type="ECO:0000259" key="12">
    <source>
        <dbReference type="Pfam" id="PF04413"/>
    </source>
</evidence>
<dbReference type="Gene3D" id="3.40.50.2000">
    <property type="entry name" value="Glycogen Phosphorylase B"/>
    <property type="match status" value="1"/>
</dbReference>
<keyword evidence="10" id="KW-1003">Cell membrane</keyword>
<accession>A0A5B8VPS4</accession>
<dbReference type="InterPro" id="IPR007507">
    <property type="entry name" value="Glycos_transf_N"/>
</dbReference>
<dbReference type="InterPro" id="IPR001296">
    <property type="entry name" value="Glyco_trans_1"/>
</dbReference>
<dbReference type="PANTHER" id="PTHR42755">
    <property type="entry name" value="3-DEOXY-MANNO-OCTULOSONATE CYTIDYLYLTRANSFERASE"/>
    <property type="match status" value="1"/>
</dbReference>
<evidence type="ECO:0000256" key="8">
    <source>
        <dbReference type="ARBA" id="ARBA00049183"/>
    </source>
</evidence>
<organism evidence="13 14">
    <name type="scientific">Arachidicoccus ginsenosidivorans</name>
    <dbReference type="NCBI Taxonomy" id="496057"/>
    <lineage>
        <taxon>Bacteria</taxon>
        <taxon>Pseudomonadati</taxon>
        <taxon>Bacteroidota</taxon>
        <taxon>Chitinophagia</taxon>
        <taxon>Chitinophagales</taxon>
        <taxon>Chitinophagaceae</taxon>
        <taxon>Arachidicoccus</taxon>
    </lineage>
</organism>
<evidence type="ECO:0000313" key="13">
    <source>
        <dbReference type="EMBL" id="QEC72595.1"/>
    </source>
</evidence>
<dbReference type="GO" id="GO:0009244">
    <property type="term" value="P:lipopolysaccharide core region biosynthetic process"/>
    <property type="evidence" value="ECO:0007669"/>
    <property type="project" value="UniProtKB-UniRule"/>
</dbReference>
<dbReference type="EMBL" id="CP042434">
    <property type="protein sequence ID" value="QEC72595.1"/>
    <property type="molecule type" value="Genomic_DNA"/>
</dbReference>
<evidence type="ECO:0000256" key="10">
    <source>
        <dbReference type="RuleBase" id="RU365103"/>
    </source>
</evidence>
<gene>
    <name evidence="13" type="ORF">FSB73_13805</name>
</gene>
<dbReference type="Pfam" id="PF00534">
    <property type="entry name" value="Glycos_transf_1"/>
    <property type="match status" value="1"/>
</dbReference>
<dbReference type="UniPathway" id="UPA00958"/>
<dbReference type="AlphaFoldDB" id="A0A5B8VPS4"/>
<feature type="active site" description="Proton acceptor" evidence="9">
    <location>
        <position position="62"/>
    </location>
</feature>
<evidence type="ECO:0000313" key="14">
    <source>
        <dbReference type="Proteomes" id="UP000321291"/>
    </source>
</evidence>
<dbReference type="GO" id="GO:0030313">
    <property type="term" value="C:cell envelope"/>
    <property type="evidence" value="ECO:0007669"/>
    <property type="project" value="UniProtKB-SubCell"/>
</dbReference>
<dbReference type="Gene3D" id="3.40.50.11720">
    <property type="entry name" value="3-Deoxy-D-manno-octulosonic-acid transferase, N-terminal domain"/>
    <property type="match status" value="1"/>
</dbReference>
<dbReference type="Pfam" id="PF04413">
    <property type="entry name" value="Glycos_transf_N"/>
    <property type="match status" value="1"/>
</dbReference>
<feature type="domain" description="3-deoxy-D-manno-octulosonic-acid transferase N-terminal" evidence="12">
    <location>
        <begin position="41"/>
        <end position="209"/>
    </location>
</feature>
<evidence type="ECO:0000256" key="6">
    <source>
        <dbReference type="ARBA" id="ARBA00022679"/>
    </source>
</evidence>
<dbReference type="RefSeq" id="WP_146783302.1">
    <property type="nucleotide sequence ID" value="NZ_CP042434.1"/>
</dbReference>
<evidence type="ECO:0000256" key="3">
    <source>
        <dbReference type="ARBA" id="ARBA00012621"/>
    </source>
</evidence>
<protein>
    <recommendedName>
        <fullName evidence="4 10">3-deoxy-D-manno-octulosonic acid transferase</fullName>
        <shortName evidence="10">Kdo transferase</shortName>
        <ecNumber evidence="3 10">2.4.99.12</ecNumber>
    </recommendedName>
    <alternativeName>
        <fullName evidence="7 10">Lipid IV(A) 3-deoxy-D-manno-octulosonic acid transferase</fullName>
    </alternativeName>
</protein>
<keyword evidence="6 10" id="KW-0808">Transferase</keyword>
<evidence type="ECO:0000256" key="2">
    <source>
        <dbReference type="ARBA" id="ARBA00004713"/>
    </source>
</evidence>
<evidence type="ECO:0000256" key="1">
    <source>
        <dbReference type="ARBA" id="ARBA00004196"/>
    </source>
</evidence>
<dbReference type="GO" id="GO:0043842">
    <property type="term" value="F:Kdo transferase activity"/>
    <property type="evidence" value="ECO:0007669"/>
    <property type="project" value="UniProtKB-EC"/>
</dbReference>
<name>A0A5B8VPS4_9BACT</name>
<dbReference type="GO" id="GO:0009245">
    <property type="term" value="P:lipid A biosynthetic process"/>
    <property type="evidence" value="ECO:0007669"/>
    <property type="project" value="TreeGrafter"/>
</dbReference>
<dbReference type="OrthoDB" id="9789797at2"/>
<comment type="subcellular location">
    <subcellularLocation>
        <location evidence="1">Cell envelope</location>
    </subcellularLocation>
    <subcellularLocation>
        <location evidence="10">Cell membrane</location>
    </subcellularLocation>
</comment>
<dbReference type="SUPFAM" id="SSF53756">
    <property type="entry name" value="UDP-Glycosyltransferase/glycogen phosphorylase"/>
    <property type="match status" value="1"/>
</dbReference>